<evidence type="ECO:0000313" key="2">
    <source>
        <dbReference type="EMBL" id="TTE51858.1"/>
    </source>
</evidence>
<dbReference type="GO" id="GO:0007399">
    <property type="term" value="P:nervous system development"/>
    <property type="evidence" value="ECO:0007669"/>
    <property type="project" value="UniProtKB-ARBA"/>
</dbReference>
<dbReference type="EMBL" id="VCAZ01000189">
    <property type="protein sequence ID" value="TTE51858.1"/>
    <property type="molecule type" value="Genomic_DNA"/>
</dbReference>
<dbReference type="InterPro" id="IPR036352">
    <property type="entry name" value="Semap_dom_sf"/>
</dbReference>
<reference evidence="2 3" key="1">
    <citation type="journal article" date="2019" name="Genome Biol. Evol.">
        <title>Whole-Genome Sequencing of the Giant Devil Catfish, Bagarius yarrelli.</title>
        <authorList>
            <person name="Jiang W."/>
            <person name="Lv Y."/>
            <person name="Cheng L."/>
            <person name="Yang K."/>
            <person name="Chao B."/>
            <person name="Wang X."/>
            <person name="Li Y."/>
            <person name="Pan X."/>
            <person name="You X."/>
            <person name="Zhang Y."/>
            <person name="Yang J."/>
            <person name="Li J."/>
            <person name="Zhang X."/>
            <person name="Liu S."/>
            <person name="Sun C."/>
            <person name="Yang J."/>
            <person name="Shi Q."/>
        </authorList>
    </citation>
    <scope>NUCLEOTIDE SEQUENCE [LARGE SCALE GENOMIC DNA]</scope>
    <source>
        <strain evidence="2">JWS20170419001</strain>
        <tissue evidence="2">Muscle</tissue>
    </source>
</reference>
<feature type="signal peptide" evidence="1">
    <location>
        <begin position="1"/>
        <end position="20"/>
    </location>
</feature>
<evidence type="ECO:0000256" key="1">
    <source>
        <dbReference type="SAM" id="SignalP"/>
    </source>
</evidence>
<feature type="chain" id="PRO_5021896269" evidence="1">
    <location>
        <begin position="21"/>
        <end position="159"/>
    </location>
</feature>
<accession>A0A556VAB7</accession>
<keyword evidence="1" id="KW-0732">Signal</keyword>
<comment type="caution">
    <text evidence="2">The sequence shown here is derived from an EMBL/GenBank/DDBJ whole genome shotgun (WGS) entry which is preliminary data.</text>
</comment>
<keyword evidence="3" id="KW-1185">Reference proteome</keyword>
<dbReference type="Gene3D" id="2.130.10.10">
    <property type="entry name" value="YVTN repeat-like/Quinoprotein amine dehydrogenase"/>
    <property type="match status" value="1"/>
</dbReference>
<dbReference type="Proteomes" id="UP000319801">
    <property type="component" value="Unassembled WGS sequence"/>
</dbReference>
<proteinExistence type="predicted"/>
<dbReference type="OrthoDB" id="125363at2759"/>
<evidence type="ECO:0000313" key="3">
    <source>
        <dbReference type="Proteomes" id="UP000319801"/>
    </source>
</evidence>
<dbReference type="SUPFAM" id="SSF101912">
    <property type="entry name" value="Sema domain"/>
    <property type="match status" value="1"/>
</dbReference>
<protein>
    <submittedName>
        <fullName evidence="2">Plexin-B1</fullName>
    </submittedName>
</protein>
<sequence length="159" mass="18008">MGLSLLSFLILGIWISPLACHGYPRFSSNNSVFQHLALHPDPAVEKTTGPVRDNRDCLPPVTPENCPHAQRSLKSTYREYRTYIARMCLDDHAYYSCSKVPLACYSRVTGKNYNILQGAQVDEDVDYKQIHNLVEYARRLLHPLVECALMLKGSPLQSL</sequence>
<organism evidence="2 3">
    <name type="scientific">Bagarius yarrelli</name>
    <name type="common">Goonch</name>
    <name type="synonym">Bagrus yarrelli</name>
    <dbReference type="NCBI Taxonomy" id="175774"/>
    <lineage>
        <taxon>Eukaryota</taxon>
        <taxon>Metazoa</taxon>
        <taxon>Chordata</taxon>
        <taxon>Craniata</taxon>
        <taxon>Vertebrata</taxon>
        <taxon>Euteleostomi</taxon>
        <taxon>Actinopterygii</taxon>
        <taxon>Neopterygii</taxon>
        <taxon>Teleostei</taxon>
        <taxon>Ostariophysi</taxon>
        <taxon>Siluriformes</taxon>
        <taxon>Sisoridae</taxon>
        <taxon>Sisorinae</taxon>
        <taxon>Bagarius</taxon>
    </lineage>
</organism>
<name>A0A556VAB7_BAGYA</name>
<dbReference type="AlphaFoldDB" id="A0A556VAB7"/>
<dbReference type="InterPro" id="IPR015943">
    <property type="entry name" value="WD40/YVTN_repeat-like_dom_sf"/>
</dbReference>
<gene>
    <name evidence="2" type="ORF">Baya_14918</name>
</gene>